<dbReference type="InterPro" id="IPR006093">
    <property type="entry name" value="Oxy_OxRdtase_FAD_BS"/>
</dbReference>
<evidence type="ECO:0000313" key="8">
    <source>
        <dbReference type="Proteomes" id="UP000237983"/>
    </source>
</evidence>
<proteinExistence type="inferred from homology"/>
<dbReference type="InterPro" id="IPR036318">
    <property type="entry name" value="FAD-bd_PCMH-like_sf"/>
</dbReference>
<dbReference type="AlphaFoldDB" id="A0A2T0VFY7"/>
<dbReference type="InterPro" id="IPR050416">
    <property type="entry name" value="FAD-linked_Oxidoreductase"/>
</dbReference>
<evidence type="ECO:0000256" key="5">
    <source>
        <dbReference type="ARBA" id="ARBA00023002"/>
    </source>
</evidence>
<dbReference type="Proteomes" id="UP000237983">
    <property type="component" value="Unassembled WGS sequence"/>
</dbReference>
<dbReference type="InterPro" id="IPR016167">
    <property type="entry name" value="FAD-bd_PCMH_sub1"/>
</dbReference>
<evidence type="ECO:0000256" key="1">
    <source>
        <dbReference type="ARBA" id="ARBA00001974"/>
    </source>
</evidence>
<dbReference type="Gene3D" id="3.30.43.10">
    <property type="entry name" value="Uridine Diphospho-n-acetylenolpyruvylglucosamine Reductase, domain 2"/>
    <property type="match status" value="1"/>
</dbReference>
<organism evidence="7 8">
    <name type="scientific">Glaciihabitans tibetensis</name>
    <dbReference type="NCBI Taxonomy" id="1266600"/>
    <lineage>
        <taxon>Bacteria</taxon>
        <taxon>Bacillati</taxon>
        <taxon>Actinomycetota</taxon>
        <taxon>Actinomycetes</taxon>
        <taxon>Micrococcales</taxon>
        <taxon>Microbacteriaceae</taxon>
        <taxon>Glaciihabitans</taxon>
    </lineage>
</organism>
<dbReference type="PANTHER" id="PTHR42973">
    <property type="entry name" value="BINDING OXIDOREDUCTASE, PUTATIVE (AFU_ORTHOLOGUE AFUA_1G17690)-RELATED"/>
    <property type="match status" value="1"/>
</dbReference>
<dbReference type="InterPro" id="IPR016166">
    <property type="entry name" value="FAD-bd_PCMH"/>
</dbReference>
<protein>
    <submittedName>
        <fullName evidence="7">FAD/FMN-containing dehydrogenase</fullName>
    </submittedName>
</protein>
<dbReference type="InterPro" id="IPR006094">
    <property type="entry name" value="Oxid_FAD_bind_N"/>
</dbReference>
<evidence type="ECO:0000256" key="2">
    <source>
        <dbReference type="ARBA" id="ARBA00005466"/>
    </source>
</evidence>
<dbReference type="InterPro" id="IPR016169">
    <property type="entry name" value="FAD-bd_PCMH_sub2"/>
</dbReference>
<feature type="domain" description="FAD-binding PCMH-type" evidence="6">
    <location>
        <begin position="42"/>
        <end position="212"/>
    </location>
</feature>
<keyword evidence="4" id="KW-0274">FAD</keyword>
<dbReference type="PANTHER" id="PTHR42973:SF39">
    <property type="entry name" value="FAD-BINDING PCMH-TYPE DOMAIN-CONTAINING PROTEIN"/>
    <property type="match status" value="1"/>
</dbReference>
<comment type="caution">
    <text evidence="7">The sequence shown here is derived from an EMBL/GenBank/DDBJ whole genome shotgun (WGS) entry which is preliminary data.</text>
</comment>
<sequence>MSDPDINSITTLEELDFDLVGTLVTPNDAGWDAARTVWNLAADQRPVAVVFAEDAADISAVVRFATETDVRVTAQSTGHLAMAVGDLSDTILIRTSNLDTIALDERARTVRVGAGATWGLVSAMLAPAGLVALAGSSPDVGVVGYTLGGGCSWLSRSRGLASSAVTAVEMVLASGDTVRATANEHPDLFWAVRGGGGSFGIVTALEFSVFPLTDIYAGMLLFPVDRAREVLDEYAAWTDRLDNRATTCARILRFRPLPEVPELLRGQSFVGVDGAIDAPDSEAEALLKPLRAMVASIDTFSRIPAASLAEIHMDPTFPVPAIGDGISITTLDTAVVDALLDSAAGDPAGALLVVDIHHLGGALGVADPAGGALTHLAGNFVVYSAGVVPSAEAATVVAGAVASVREALRPWAAAWTYSNFRETTAEPDEMWDAATLEQLRAIKFALDPNNTIRGAHPLETEPASPGATA</sequence>
<dbReference type="PROSITE" id="PS51387">
    <property type="entry name" value="FAD_PCMH"/>
    <property type="match status" value="1"/>
</dbReference>
<dbReference type="Gene3D" id="3.30.465.10">
    <property type="match status" value="1"/>
</dbReference>
<evidence type="ECO:0000313" key="7">
    <source>
        <dbReference type="EMBL" id="PRY69111.1"/>
    </source>
</evidence>
<evidence type="ECO:0000256" key="4">
    <source>
        <dbReference type="ARBA" id="ARBA00022827"/>
    </source>
</evidence>
<reference evidence="7 8" key="1">
    <citation type="submission" date="2018-03" db="EMBL/GenBank/DDBJ databases">
        <title>Genomic Encyclopedia of Type Strains, Phase III (KMG-III): the genomes of soil and plant-associated and newly described type strains.</title>
        <authorList>
            <person name="Whitman W."/>
        </authorList>
    </citation>
    <scope>NUCLEOTIDE SEQUENCE [LARGE SCALE GENOMIC DNA]</scope>
    <source>
        <strain evidence="7 8">CGMCC 1.12484</strain>
    </source>
</reference>
<gene>
    <name evidence="7" type="ORF">B0I08_103317</name>
</gene>
<dbReference type="PROSITE" id="PS00862">
    <property type="entry name" value="OX2_COVAL_FAD"/>
    <property type="match status" value="1"/>
</dbReference>
<comment type="similarity">
    <text evidence="2">Belongs to the oxygen-dependent FAD-linked oxidoreductase family.</text>
</comment>
<dbReference type="SUPFAM" id="SSF56176">
    <property type="entry name" value="FAD-binding/transporter-associated domain-like"/>
    <property type="match status" value="1"/>
</dbReference>
<dbReference type="Gene3D" id="3.40.462.20">
    <property type="match status" value="1"/>
</dbReference>
<accession>A0A2T0VFY7</accession>
<dbReference type="EMBL" id="PVTL01000003">
    <property type="protein sequence ID" value="PRY69111.1"/>
    <property type="molecule type" value="Genomic_DNA"/>
</dbReference>
<name>A0A2T0VFY7_9MICO</name>
<dbReference type="GO" id="GO:0016491">
    <property type="term" value="F:oxidoreductase activity"/>
    <property type="evidence" value="ECO:0007669"/>
    <property type="project" value="UniProtKB-KW"/>
</dbReference>
<comment type="cofactor">
    <cofactor evidence="1">
        <name>FAD</name>
        <dbReference type="ChEBI" id="CHEBI:57692"/>
    </cofactor>
</comment>
<dbReference type="GO" id="GO:0071949">
    <property type="term" value="F:FAD binding"/>
    <property type="evidence" value="ECO:0007669"/>
    <property type="project" value="InterPro"/>
</dbReference>
<keyword evidence="3" id="KW-0285">Flavoprotein</keyword>
<keyword evidence="5" id="KW-0560">Oxidoreductase</keyword>
<dbReference type="RefSeq" id="WP_181243312.1">
    <property type="nucleotide sequence ID" value="NZ_PVTL01000003.1"/>
</dbReference>
<dbReference type="Pfam" id="PF01565">
    <property type="entry name" value="FAD_binding_4"/>
    <property type="match status" value="1"/>
</dbReference>
<evidence type="ECO:0000259" key="6">
    <source>
        <dbReference type="PROSITE" id="PS51387"/>
    </source>
</evidence>
<keyword evidence="8" id="KW-1185">Reference proteome</keyword>
<evidence type="ECO:0000256" key="3">
    <source>
        <dbReference type="ARBA" id="ARBA00022630"/>
    </source>
</evidence>